<proteinExistence type="predicted"/>
<dbReference type="PROSITE" id="PS50132">
    <property type="entry name" value="RGS"/>
    <property type="match status" value="1"/>
</dbReference>
<protein>
    <recommendedName>
        <fullName evidence="3">RGS domain-containing protein</fullName>
    </recommendedName>
</protein>
<evidence type="ECO:0000313" key="4">
    <source>
        <dbReference type="EMBL" id="KAJ6228139.1"/>
    </source>
</evidence>
<feature type="domain" description="RGS" evidence="3">
    <location>
        <begin position="431"/>
        <end position="550"/>
    </location>
</feature>
<dbReference type="PANTHER" id="PTHR46361">
    <property type="entry name" value="ELECTRON CARRIER/ PROTEIN DISULFIDE OXIDOREDUCTASE"/>
    <property type="match status" value="1"/>
</dbReference>
<feature type="region of interest" description="Disordered" evidence="2">
    <location>
        <begin position="317"/>
        <end position="339"/>
    </location>
</feature>
<reference evidence="4" key="1">
    <citation type="submission" date="2022-08" db="EMBL/GenBank/DDBJ databases">
        <title>Novel sulfate-reducing endosymbionts in the free-living metamonad Anaeramoeba.</title>
        <authorList>
            <person name="Jerlstrom-Hultqvist J."/>
            <person name="Cepicka I."/>
            <person name="Gallot-Lavallee L."/>
            <person name="Salas-Leiva D."/>
            <person name="Curtis B.A."/>
            <person name="Zahonova K."/>
            <person name="Pipaliya S."/>
            <person name="Dacks J."/>
            <person name="Roger A.J."/>
        </authorList>
    </citation>
    <scope>NUCLEOTIDE SEQUENCE</scope>
    <source>
        <strain evidence="4">Schooner1</strain>
    </source>
</reference>
<evidence type="ECO:0000313" key="5">
    <source>
        <dbReference type="Proteomes" id="UP001150062"/>
    </source>
</evidence>
<feature type="region of interest" description="Disordered" evidence="2">
    <location>
        <begin position="31"/>
        <end position="53"/>
    </location>
</feature>
<dbReference type="Gene3D" id="1.10.167.10">
    <property type="entry name" value="Regulator of G-protein Signalling 4, domain 2"/>
    <property type="match status" value="1"/>
</dbReference>
<dbReference type="Pfam" id="PF00615">
    <property type="entry name" value="RGS"/>
    <property type="match status" value="1"/>
</dbReference>
<dbReference type="Pfam" id="PF04784">
    <property type="entry name" value="DUF547"/>
    <property type="match status" value="1"/>
</dbReference>
<gene>
    <name evidence="4" type="ORF">M0813_08963</name>
</gene>
<dbReference type="InterPro" id="IPR006869">
    <property type="entry name" value="DUF547"/>
</dbReference>
<dbReference type="CDD" id="cd07440">
    <property type="entry name" value="RGS"/>
    <property type="match status" value="1"/>
</dbReference>
<dbReference type="InterPro" id="IPR036305">
    <property type="entry name" value="RGS_sf"/>
</dbReference>
<dbReference type="PANTHER" id="PTHR46361:SF3">
    <property type="entry name" value="ELECTRON CARRIER_ PROTEIN DISULFIDE OXIDOREDUCTASE"/>
    <property type="match status" value="1"/>
</dbReference>
<evidence type="ECO:0000256" key="2">
    <source>
        <dbReference type="SAM" id="MobiDB-lite"/>
    </source>
</evidence>
<accession>A0ABQ8X7S4</accession>
<evidence type="ECO:0000259" key="3">
    <source>
        <dbReference type="PROSITE" id="PS50132"/>
    </source>
</evidence>
<dbReference type="SMART" id="SM00315">
    <property type="entry name" value="RGS"/>
    <property type="match status" value="1"/>
</dbReference>
<comment type="caution">
    <text evidence="4">The sequence shown here is derived from an EMBL/GenBank/DDBJ whole genome shotgun (WGS) entry which is preliminary data.</text>
</comment>
<sequence>MASKPNLSLTFLKVKNKSSYKKHKIKNFVMKNQPTNHNNHNRKKSTKTHEETVDQKHESYLITILKQRYKKQKIHLRNLQRKIDNTLIIDKMKELKIKNKKGRCELISNRKELKTSQEEIGKIEKEMFFNPKKKRLIRQKKRKIASLEEQNKQLTEEPNTEKYLAYKYKFQMAKSKLEHLTKQKTDLKKRLLEIKVTKGESNMETRKILESQTDNLDKSISELKQQYGCCCRKKKKLKFDLRIMKQLAIGNNTRSSVVNKRELIVLTKARRLENKILITEIERLSHLLPNPPFLLNYHLPLLFENNQIYKQIEPTNYLSEKGSSHPSNQNKNQETKKLKQLQEKYPLTNYKKIKRNKSILQKKRSTSDIDLNQVNVSEIKKKIWRGSVPMKKGSKDSYFPLEIKKKINSSPILPLYPITKKRPKTQIQINTLSQLLTIPKAVKYFKKFLRLQFNQENLLFFQEVKYFKQNCHTDKKIRHKAKYIYQKYIKIGSLYEINIESKIRNTLIHQVKTKIFTLQMFDFAHKVVYSHLELNSFKAFQQSELYNGLISELGKLPEFLSQERIKRIKLVRHSLRHLPLNEGIKITDKRSKSYKLSGELLNMLLDLTQMSFSVSNKSINFKSISKLIPFQRFVAKTVELKFVRLEKMNEKQKICFFINIFNVLMLHSLIIDGIPSDFENFKRRFKNTKYIIGDYPFSLLGILNGILRGNKNTKQTKKYFKTNDPRSKFKIHNFEKKVHFLLINNLPQNPTMTLTLKNFEQLIRQIMADAIRNNVRIEKNDLIRVPKSFQNHLNDFGGPHQFKKFLLDFLKDNLKQKLKYNDYQNYSLEFIPLKKNSWIYLNLKRNLVQSFVNFL</sequence>
<dbReference type="InterPro" id="IPR016137">
    <property type="entry name" value="RGS"/>
</dbReference>
<dbReference type="Proteomes" id="UP001150062">
    <property type="component" value="Unassembled WGS sequence"/>
</dbReference>
<dbReference type="EMBL" id="JAOAOG010000329">
    <property type="protein sequence ID" value="KAJ6228139.1"/>
    <property type="molecule type" value="Genomic_DNA"/>
</dbReference>
<feature type="coiled-coil region" evidence="1">
    <location>
        <begin position="130"/>
        <end position="226"/>
    </location>
</feature>
<dbReference type="SUPFAM" id="SSF48097">
    <property type="entry name" value="Regulator of G-protein signaling, RGS"/>
    <property type="match status" value="1"/>
</dbReference>
<keyword evidence="1" id="KW-0175">Coiled coil</keyword>
<organism evidence="4 5">
    <name type="scientific">Anaeramoeba flamelloides</name>
    <dbReference type="NCBI Taxonomy" id="1746091"/>
    <lineage>
        <taxon>Eukaryota</taxon>
        <taxon>Metamonada</taxon>
        <taxon>Anaeramoebidae</taxon>
        <taxon>Anaeramoeba</taxon>
    </lineage>
</organism>
<keyword evidence="5" id="KW-1185">Reference proteome</keyword>
<dbReference type="InterPro" id="IPR044926">
    <property type="entry name" value="RGS_subdomain_2"/>
</dbReference>
<dbReference type="PRINTS" id="PR01301">
    <property type="entry name" value="RGSPROTEIN"/>
</dbReference>
<name>A0ABQ8X7S4_9EUKA</name>
<evidence type="ECO:0000256" key="1">
    <source>
        <dbReference type="SAM" id="Coils"/>
    </source>
</evidence>